<keyword evidence="7" id="KW-0564">Palmitate</keyword>
<evidence type="ECO:0000313" key="14">
    <source>
        <dbReference type="Proteomes" id="UP000886674"/>
    </source>
</evidence>
<comment type="subunit">
    <text evidence="3 12">Homodimer.</text>
</comment>
<comment type="subcellular location">
    <subcellularLocation>
        <location evidence="1">Cell outer membrane</location>
        <topology evidence="1">Lipid-anchor</topology>
    </subcellularLocation>
</comment>
<evidence type="ECO:0000256" key="1">
    <source>
        <dbReference type="ARBA" id="ARBA00004459"/>
    </source>
</evidence>
<evidence type="ECO:0000256" key="7">
    <source>
        <dbReference type="ARBA" id="ARBA00023139"/>
    </source>
</evidence>
<evidence type="ECO:0000256" key="4">
    <source>
        <dbReference type="ARBA" id="ARBA00022729"/>
    </source>
</evidence>
<comment type="caution">
    <text evidence="13">The sequence shown here is derived from an EMBL/GenBank/DDBJ whole genome shotgun (WGS) entry which is preliminary data.</text>
</comment>
<evidence type="ECO:0000256" key="6">
    <source>
        <dbReference type="ARBA" id="ARBA00023136"/>
    </source>
</evidence>
<dbReference type="InterPro" id="IPR022271">
    <property type="entry name" value="Lipocalin_ApoD"/>
</dbReference>
<comment type="function">
    <text evidence="10 12">Involved in the storage or transport of lipids necessary for membrane maintenance under stressful conditions. Displays a binding preference for lysophospholipids.</text>
</comment>
<evidence type="ECO:0000313" key="13">
    <source>
        <dbReference type="EMBL" id="MCG7980726.1"/>
    </source>
</evidence>
<dbReference type="FunFam" id="2.40.128.20:FF:000002">
    <property type="entry name" value="Outer membrane lipoprotein Blc"/>
    <property type="match status" value="1"/>
</dbReference>
<keyword evidence="9 12" id="KW-0449">Lipoprotein</keyword>
<evidence type="ECO:0000256" key="5">
    <source>
        <dbReference type="ARBA" id="ARBA00023121"/>
    </source>
</evidence>
<dbReference type="PANTHER" id="PTHR10612:SF34">
    <property type="entry name" value="APOLIPOPROTEIN D"/>
    <property type="match status" value="1"/>
</dbReference>
<dbReference type="Pfam" id="PF08212">
    <property type="entry name" value="Lipocalin_2"/>
    <property type="match status" value="1"/>
</dbReference>
<sequence>MNADQRKWFCVAGSAISRRIVYLLAGCLVLASCTQLPRGIQPISGFEINRYLGTWYEIARLDHRFEKGLNNVTANYTLRNDGGINVINRGYAPKDQAWKEAQGKAFFVGDKQKGHLQVSFFGPFYSSYVIFELDKDDYQYAFVSGYNRDYLWLLARKPGIDRKIIKRFLDRSRSLGFDTDEIIFVDHSHSFNK</sequence>
<dbReference type="GO" id="GO:0006950">
    <property type="term" value="P:response to stress"/>
    <property type="evidence" value="ECO:0007669"/>
    <property type="project" value="UniProtKB-ARBA"/>
</dbReference>
<organism evidence="13 14">
    <name type="scientific">Candidatus Thiodiazotropha taylori</name>
    <dbReference type="NCBI Taxonomy" id="2792791"/>
    <lineage>
        <taxon>Bacteria</taxon>
        <taxon>Pseudomonadati</taxon>
        <taxon>Pseudomonadota</taxon>
        <taxon>Gammaproteobacteria</taxon>
        <taxon>Chromatiales</taxon>
        <taxon>Sedimenticolaceae</taxon>
        <taxon>Candidatus Thiodiazotropha</taxon>
    </lineage>
</organism>
<dbReference type="PIRSF" id="PIRSF036893">
    <property type="entry name" value="Lipocalin_ApoD"/>
    <property type="match status" value="1"/>
</dbReference>
<dbReference type="InterPro" id="IPR002446">
    <property type="entry name" value="Lipocalin_bac"/>
</dbReference>
<comment type="similarity">
    <text evidence="2 12">Belongs to the calycin superfamily. Lipocalin family.</text>
</comment>
<keyword evidence="5 12" id="KW-0446">Lipid-binding</keyword>
<dbReference type="Gene3D" id="2.40.128.20">
    <property type="match status" value="1"/>
</dbReference>
<name>A0A9E4TVB1_9GAMM</name>
<evidence type="ECO:0000256" key="11">
    <source>
        <dbReference type="ARBA" id="ARBA00071217"/>
    </source>
</evidence>
<dbReference type="PROSITE" id="PS00213">
    <property type="entry name" value="LIPOCALIN"/>
    <property type="match status" value="1"/>
</dbReference>
<evidence type="ECO:0000256" key="3">
    <source>
        <dbReference type="ARBA" id="ARBA00011738"/>
    </source>
</evidence>
<dbReference type="AlphaFoldDB" id="A0A9E4TVB1"/>
<accession>A0A9E4TVB1</accession>
<protein>
    <recommendedName>
        <fullName evidence="11 12">Outer membrane lipoprotein Blc</fullName>
    </recommendedName>
</protein>
<evidence type="ECO:0000256" key="12">
    <source>
        <dbReference type="PIRNR" id="PIRNR036893"/>
    </source>
</evidence>
<dbReference type="PROSITE" id="PS51257">
    <property type="entry name" value="PROKAR_LIPOPROTEIN"/>
    <property type="match status" value="1"/>
</dbReference>
<keyword evidence="8 12" id="KW-0998">Cell outer membrane</keyword>
<dbReference type="Proteomes" id="UP000886674">
    <property type="component" value="Unassembled WGS sequence"/>
</dbReference>
<dbReference type="GO" id="GO:0008289">
    <property type="term" value="F:lipid binding"/>
    <property type="evidence" value="ECO:0007669"/>
    <property type="project" value="UniProtKB-UniRule"/>
</dbReference>
<evidence type="ECO:0000256" key="2">
    <source>
        <dbReference type="ARBA" id="ARBA00006889"/>
    </source>
</evidence>
<dbReference type="GO" id="GO:0009279">
    <property type="term" value="C:cell outer membrane"/>
    <property type="evidence" value="ECO:0007669"/>
    <property type="project" value="UniProtKB-SubCell"/>
</dbReference>
<gene>
    <name evidence="13" type="ORF">JAY77_21590</name>
</gene>
<proteinExistence type="inferred from homology"/>
<dbReference type="SUPFAM" id="SSF50814">
    <property type="entry name" value="Lipocalins"/>
    <property type="match status" value="1"/>
</dbReference>
<dbReference type="CDD" id="cd19438">
    <property type="entry name" value="lipocalin_Blc-like"/>
    <property type="match status" value="1"/>
</dbReference>
<evidence type="ECO:0000256" key="8">
    <source>
        <dbReference type="ARBA" id="ARBA00023237"/>
    </source>
</evidence>
<evidence type="ECO:0000256" key="10">
    <source>
        <dbReference type="ARBA" id="ARBA00057024"/>
    </source>
</evidence>
<dbReference type="PANTHER" id="PTHR10612">
    <property type="entry name" value="APOLIPOPROTEIN D"/>
    <property type="match status" value="1"/>
</dbReference>
<keyword evidence="4" id="KW-0732">Signal</keyword>
<dbReference type="InterPro" id="IPR047202">
    <property type="entry name" value="Lipocalin_Blc-like_dom"/>
</dbReference>
<dbReference type="PRINTS" id="PR01171">
    <property type="entry name" value="BCTLIPOCALIN"/>
</dbReference>
<dbReference type="InterPro" id="IPR012674">
    <property type="entry name" value="Calycin"/>
</dbReference>
<dbReference type="InterPro" id="IPR022272">
    <property type="entry name" value="Lipocalin_CS"/>
</dbReference>
<reference evidence="13" key="1">
    <citation type="journal article" date="2021" name="Proc. Natl. Acad. Sci. U.S.A.">
        <title>Global biogeography of chemosynthetic symbionts reveals both localized and globally distributed symbiont groups. .</title>
        <authorList>
            <person name="Osvatic J.T."/>
            <person name="Wilkins L.G.E."/>
            <person name="Leibrecht L."/>
            <person name="Leray M."/>
            <person name="Zauner S."/>
            <person name="Polzin J."/>
            <person name="Camacho Y."/>
            <person name="Gros O."/>
            <person name="van Gils J.A."/>
            <person name="Eisen J.A."/>
            <person name="Petersen J.M."/>
            <person name="Yuen B."/>
        </authorList>
    </citation>
    <scope>NUCLEOTIDE SEQUENCE</scope>
    <source>
        <strain evidence="13">MAGclacostrist055</strain>
    </source>
</reference>
<keyword evidence="6 12" id="KW-0472">Membrane</keyword>
<evidence type="ECO:0000256" key="9">
    <source>
        <dbReference type="ARBA" id="ARBA00023288"/>
    </source>
</evidence>
<dbReference type="InterPro" id="IPR000566">
    <property type="entry name" value="Lipocln_cytosolic_FA-bd_dom"/>
</dbReference>
<dbReference type="EMBL" id="JAEPCR010000151">
    <property type="protein sequence ID" value="MCG7980726.1"/>
    <property type="molecule type" value="Genomic_DNA"/>
</dbReference>